<dbReference type="GeneID" id="105295263"/>
<dbReference type="Gene3D" id="1.20.5.340">
    <property type="match status" value="1"/>
</dbReference>
<feature type="compositionally biased region" description="Pro residues" evidence="15">
    <location>
        <begin position="412"/>
        <end position="429"/>
    </location>
</feature>
<evidence type="ECO:0000256" key="4">
    <source>
        <dbReference type="ARBA" id="ARBA00022481"/>
    </source>
</evidence>
<keyword evidence="6" id="KW-0597">Phosphoprotein</keyword>
<evidence type="ECO:0000256" key="2">
    <source>
        <dbReference type="ARBA" id="ARBA00004246"/>
    </source>
</evidence>
<evidence type="ECO:0000313" key="18">
    <source>
        <dbReference type="RefSeq" id="XP_011363167.1"/>
    </source>
</evidence>
<feature type="compositionally biased region" description="Pro residues" evidence="15">
    <location>
        <begin position="375"/>
        <end position="389"/>
    </location>
</feature>
<dbReference type="Gene3D" id="6.10.280.150">
    <property type="match status" value="1"/>
</dbReference>
<dbReference type="GO" id="GO:0045202">
    <property type="term" value="C:synapse"/>
    <property type="evidence" value="ECO:0007669"/>
    <property type="project" value="UniProtKB-SubCell"/>
</dbReference>
<dbReference type="PANTHER" id="PTHR12902:SF8">
    <property type="entry name" value="ACTIN-BINDING PROTEIN WASF1"/>
    <property type="match status" value="1"/>
</dbReference>
<dbReference type="CTD" id="8936"/>
<evidence type="ECO:0000256" key="10">
    <source>
        <dbReference type="ARBA" id="ARBA00023212"/>
    </source>
</evidence>
<dbReference type="SMART" id="SM00246">
    <property type="entry name" value="WH2"/>
    <property type="match status" value="1"/>
</dbReference>
<evidence type="ECO:0000256" key="6">
    <source>
        <dbReference type="ARBA" id="ARBA00022553"/>
    </source>
</evidence>
<dbReference type="GO" id="GO:2000601">
    <property type="term" value="P:positive regulation of Arp2/3 complex-mediated actin nucleation"/>
    <property type="evidence" value="ECO:0007669"/>
    <property type="project" value="TreeGrafter"/>
</dbReference>
<keyword evidence="8" id="KW-0770">Synapse</keyword>
<evidence type="ECO:0000256" key="15">
    <source>
        <dbReference type="SAM" id="MobiDB-lite"/>
    </source>
</evidence>
<evidence type="ECO:0000256" key="11">
    <source>
        <dbReference type="ARBA" id="ARBA00034103"/>
    </source>
</evidence>
<reference evidence="18" key="1">
    <citation type="submission" date="2025-08" db="UniProtKB">
        <authorList>
            <consortium name="RefSeq"/>
        </authorList>
    </citation>
    <scope>IDENTIFICATION</scope>
    <source>
        <tissue evidence="18">Kidney</tissue>
    </source>
</reference>
<evidence type="ECO:0000256" key="1">
    <source>
        <dbReference type="ARBA" id="ARBA00004245"/>
    </source>
</evidence>
<evidence type="ECO:0000313" key="17">
    <source>
        <dbReference type="Proteomes" id="UP000515202"/>
    </source>
</evidence>
<feature type="compositionally biased region" description="Pro residues" evidence="15">
    <location>
        <begin position="274"/>
        <end position="284"/>
    </location>
</feature>
<evidence type="ECO:0000256" key="5">
    <source>
        <dbReference type="ARBA" id="ARBA00022490"/>
    </source>
</evidence>
<comment type="subunit">
    <text evidence="13">Component of the WAVE1 complex composed of ABI2, CYFIP1 or CYFIP2, BRK1, NCKAP1 and WASF1/WAVE1. Within the complex, a heterodimer containing NCKAP1 and CYFIP1 interacts with a heterotrimer formed by WAVE1, ABI2 and BRK1. CYFIP2 binds to activated RAC1 which causes the complex to dissociate, releasing activated WASF1. The complex can also be activated by NCK1. Binds actin and the Arp2/3 complex. Interacts with BAIAP2. Interacts with SHANK3; the interaction mediates the association of SHANK3 with the WAVE1 complex. Interacts with ABI1 (via N-terminus). Interacts with SORBS2; this interaction greatly enhances phosphorylation by ABL1 and dephosphorylation by PTPN12 and might mediate partial to focal adhesion sites.</text>
</comment>
<dbReference type="GO" id="GO:0003779">
    <property type="term" value="F:actin binding"/>
    <property type="evidence" value="ECO:0007669"/>
    <property type="project" value="UniProtKB-UniRule"/>
</dbReference>
<sequence length="511" mass="56135">MPLVKRNIDPRHLCHTALPRGVKNELECVTNISLANIIRQLSSLSKYAEDIFGELFNEAHSFSFRVNSLQERVDRLSVSVTQLDPKEEEYFRDDGKEGLKFYTNPSYFFDLWKEKMLQDTEDKRKEKRKQKQKNLDRPHEPEKVPRAPHDRRREWQKLAQGPELAEDDDANLLHKHIEVANGPASHFETRPQTYVDHMDGSYSLSALPFSQMSELLTRAEERVLVRPHEPPPPPPMHGSGDAKPIPTCISSATGLIETRPQSPATGRTPVFVSPTPPPPPPPLPSALSTSSLRASMTSTPPPPVPPPPPPPTTALQAPAVPPPPAPLQIAPGVLHPAPPPIAPPLVQPSPPVARAAPVCETVPVHPLPQGEVQGLPPPPPPPPLPPPGIRPSSPVTVAALAHPPSGLHPTPSTAPGPHIPLMPPSPPSQVIPASEPKRHPSTLPVISDARSVLLEAIRKGIQLRKVEEQREQEAKHERIENDVATILSRRIAVEYSDSEDDSEFDEVDWLE</sequence>
<keyword evidence="17" id="KW-1185">Reference proteome</keyword>
<dbReference type="GO" id="GO:0030036">
    <property type="term" value="P:actin cytoskeleton organization"/>
    <property type="evidence" value="ECO:0007669"/>
    <property type="project" value="UniProtKB-UniRule"/>
</dbReference>
<dbReference type="InterPro" id="IPR003124">
    <property type="entry name" value="WH2_dom"/>
</dbReference>
<dbReference type="Pfam" id="PF02205">
    <property type="entry name" value="WH2"/>
    <property type="match status" value="1"/>
</dbReference>
<dbReference type="GO" id="GO:0071933">
    <property type="term" value="F:Arp2/3 complex binding"/>
    <property type="evidence" value="ECO:0007669"/>
    <property type="project" value="TreeGrafter"/>
</dbReference>
<evidence type="ECO:0000259" key="16">
    <source>
        <dbReference type="PROSITE" id="PS51082"/>
    </source>
</evidence>
<dbReference type="InterPro" id="IPR028288">
    <property type="entry name" value="SCAR/WAVE_fam"/>
</dbReference>
<dbReference type="GO" id="GO:0031209">
    <property type="term" value="C:SCAR complex"/>
    <property type="evidence" value="ECO:0007669"/>
    <property type="project" value="TreeGrafter"/>
</dbReference>
<dbReference type="Proteomes" id="UP000515202">
    <property type="component" value="Unplaced"/>
</dbReference>
<dbReference type="OrthoDB" id="1060785at2759"/>
<keyword evidence="5 14" id="KW-0963">Cytoplasm</keyword>
<keyword evidence="7" id="KW-0965">Cell junction</keyword>
<dbReference type="GO" id="GO:0005925">
    <property type="term" value="C:focal adhesion"/>
    <property type="evidence" value="ECO:0007669"/>
    <property type="project" value="UniProtKB-SubCell"/>
</dbReference>
<feature type="compositionally biased region" description="Basic and acidic residues" evidence="15">
    <location>
        <begin position="133"/>
        <end position="153"/>
    </location>
</feature>
<dbReference type="AlphaFoldDB" id="A0A6P3QU15"/>
<feature type="compositionally biased region" description="Pro residues" evidence="15">
    <location>
        <begin position="299"/>
        <end position="312"/>
    </location>
</feature>
<dbReference type="CDD" id="cd22071">
    <property type="entry name" value="WH2_WAVE-1"/>
    <property type="match status" value="1"/>
</dbReference>
<dbReference type="GO" id="GO:0005856">
    <property type="term" value="C:cytoskeleton"/>
    <property type="evidence" value="ECO:0007669"/>
    <property type="project" value="UniProtKB-SubCell"/>
</dbReference>
<organism evidence="17 18">
    <name type="scientific">Pteropus vampyrus</name>
    <name type="common">Large flying fox</name>
    <dbReference type="NCBI Taxonomy" id="132908"/>
    <lineage>
        <taxon>Eukaryota</taxon>
        <taxon>Metazoa</taxon>
        <taxon>Chordata</taxon>
        <taxon>Craniata</taxon>
        <taxon>Vertebrata</taxon>
        <taxon>Euteleostomi</taxon>
        <taxon>Mammalia</taxon>
        <taxon>Eutheria</taxon>
        <taxon>Laurasiatheria</taxon>
        <taxon>Chiroptera</taxon>
        <taxon>Yinpterochiroptera</taxon>
        <taxon>Pteropodoidea</taxon>
        <taxon>Pteropodidae</taxon>
        <taxon>Pteropodinae</taxon>
        <taxon>Pteropus</taxon>
    </lineage>
</organism>
<keyword evidence="10 14" id="KW-0206">Cytoskeleton</keyword>
<dbReference type="FunFam" id="1.20.5.340:FF:000012">
    <property type="entry name" value="Wiskott-Aldrich syndrome protein family member 1"/>
    <property type="match status" value="1"/>
</dbReference>
<dbReference type="KEGG" id="pvp:105295263"/>
<comment type="similarity">
    <text evidence="3 14">Belongs to the SCAR/WAVE family.</text>
</comment>
<dbReference type="PROSITE" id="PS51082">
    <property type="entry name" value="WH2"/>
    <property type="match status" value="1"/>
</dbReference>
<keyword evidence="4" id="KW-0488">Methylation</keyword>
<dbReference type="GO" id="GO:0030027">
    <property type="term" value="C:lamellipodium"/>
    <property type="evidence" value="ECO:0007669"/>
    <property type="project" value="TreeGrafter"/>
</dbReference>
<evidence type="ECO:0000256" key="12">
    <source>
        <dbReference type="ARBA" id="ARBA00045579"/>
    </source>
</evidence>
<comment type="subcellular location">
    <subcellularLocation>
        <location evidence="2">Cell junction</location>
        <location evidence="2">Focal adhesion</location>
    </subcellularLocation>
    <subcellularLocation>
        <location evidence="1 14">Cytoplasm</location>
        <location evidence="1 14">Cytoskeleton</location>
    </subcellularLocation>
    <subcellularLocation>
        <location evidence="11">Synapse</location>
    </subcellularLocation>
</comment>
<keyword evidence="9 14" id="KW-0009">Actin-binding</keyword>
<feature type="region of interest" description="Disordered" evidence="15">
    <location>
        <begin position="120"/>
        <end position="153"/>
    </location>
</feature>
<evidence type="ECO:0000256" key="9">
    <source>
        <dbReference type="ARBA" id="ARBA00023203"/>
    </source>
</evidence>
<evidence type="ECO:0000256" key="14">
    <source>
        <dbReference type="RuleBase" id="RU367034"/>
    </source>
</evidence>
<feature type="region of interest" description="Disordered" evidence="15">
    <location>
        <begin position="364"/>
        <end position="442"/>
    </location>
</feature>
<evidence type="ECO:0000256" key="13">
    <source>
        <dbReference type="ARBA" id="ARBA00047054"/>
    </source>
</evidence>
<gene>
    <name evidence="18" type="primary">WASF1</name>
</gene>
<accession>A0A6P3QU15</accession>
<name>A0A6P3QU15_PTEVA</name>
<proteinExistence type="inferred from homology"/>
<feature type="compositionally biased region" description="Low complexity" evidence="15">
    <location>
        <begin position="285"/>
        <end position="298"/>
    </location>
</feature>
<evidence type="ECO:0000256" key="8">
    <source>
        <dbReference type="ARBA" id="ARBA00023018"/>
    </source>
</evidence>
<evidence type="ECO:0000256" key="3">
    <source>
        <dbReference type="ARBA" id="ARBA00006993"/>
    </source>
</evidence>
<comment type="subunit">
    <text evidence="14">Binds actin and the Arp2/3 complex.</text>
</comment>
<evidence type="ECO:0000256" key="7">
    <source>
        <dbReference type="ARBA" id="ARBA00022949"/>
    </source>
</evidence>
<dbReference type="RefSeq" id="XP_011363167.1">
    <property type="nucleotide sequence ID" value="XM_011364865.2"/>
</dbReference>
<protein>
    <recommendedName>
        <fullName evidence="14">Wiskott-Aldrich syndrome protein family member</fullName>
        <shortName evidence="14">WASP family protein member</shortName>
    </recommendedName>
</protein>
<dbReference type="PANTHER" id="PTHR12902">
    <property type="entry name" value="WASP-1"/>
    <property type="match status" value="1"/>
</dbReference>
<feature type="domain" description="WH2" evidence="16">
    <location>
        <begin position="449"/>
        <end position="466"/>
    </location>
</feature>
<comment type="function">
    <text evidence="12">Downstream effector molecule involved in the transmission of signals from tyrosine kinase receptors and small GTPases to the actin cytoskeleton. Promotes formation of actin filaments. Part of the WAVE complex that regulates lamellipodia formation. The WAVE complex regulates actin filament reorganization via its interaction with the Arp2/3 complex. As component of the WAVE1 complex, required for BDNF-NTRK2 endocytic trafficking and signaling from early endosomes. Also involved in the regulation of mitochondrial dynamics.</text>
</comment>
<feature type="region of interest" description="Disordered" evidence="15">
    <location>
        <begin position="257"/>
        <end position="335"/>
    </location>
</feature>
<dbReference type="GO" id="GO:0034237">
    <property type="term" value="F:protein kinase A regulatory subunit binding"/>
    <property type="evidence" value="ECO:0007669"/>
    <property type="project" value="TreeGrafter"/>
</dbReference>